<evidence type="ECO:0000256" key="2">
    <source>
        <dbReference type="PROSITE-ProRule" id="PRU10038"/>
    </source>
</evidence>
<protein>
    <submittedName>
        <fullName evidence="4">Alpha/beta hydrolase-3</fullName>
    </submittedName>
</protein>
<dbReference type="SUPFAM" id="SSF53474">
    <property type="entry name" value="alpha/beta-Hydrolases"/>
    <property type="match status" value="1"/>
</dbReference>
<dbReference type="InterPro" id="IPR029058">
    <property type="entry name" value="AB_hydrolase_fold"/>
</dbReference>
<dbReference type="InterPro" id="IPR033140">
    <property type="entry name" value="Lipase_GDXG_put_SER_AS"/>
</dbReference>
<name>A0A1R3J623_COCAP</name>
<dbReference type="InterPro" id="IPR013094">
    <property type="entry name" value="AB_hydrolase_3"/>
</dbReference>
<evidence type="ECO:0000256" key="1">
    <source>
        <dbReference type="ARBA" id="ARBA00010515"/>
    </source>
</evidence>
<keyword evidence="5" id="KW-1185">Reference proteome</keyword>
<evidence type="ECO:0000313" key="5">
    <source>
        <dbReference type="Proteomes" id="UP000188268"/>
    </source>
</evidence>
<reference evidence="4 5" key="1">
    <citation type="submission" date="2013-09" db="EMBL/GenBank/DDBJ databases">
        <title>Corchorus capsularis genome sequencing.</title>
        <authorList>
            <person name="Alam M."/>
            <person name="Haque M.S."/>
            <person name="Islam M.S."/>
            <person name="Emdad E.M."/>
            <person name="Islam M.M."/>
            <person name="Ahmed B."/>
            <person name="Halim A."/>
            <person name="Hossen Q.M.M."/>
            <person name="Hossain M.Z."/>
            <person name="Ahmed R."/>
            <person name="Khan M.M."/>
            <person name="Islam R."/>
            <person name="Rashid M.M."/>
            <person name="Khan S.A."/>
            <person name="Rahman M.S."/>
            <person name="Alam M."/>
        </authorList>
    </citation>
    <scope>NUCLEOTIDE SEQUENCE [LARGE SCALE GENOMIC DNA]</scope>
    <source>
        <strain evidence="5">cv. CVL-1</strain>
        <tissue evidence="4">Whole seedling</tissue>
    </source>
</reference>
<gene>
    <name evidence="4" type="ORF">CCACVL1_07449</name>
</gene>
<keyword evidence="4" id="KW-0378">Hydrolase</keyword>
<evidence type="ECO:0000313" key="4">
    <source>
        <dbReference type="EMBL" id="OMO90250.1"/>
    </source>
</evidence>
<feature type="active site" evidence="2">
    <location>
        <position position="192"/>
    </location>
</feature>
<dbReference type="Proteomes" id="UP000188268">
    <property type="component" value="Unassembled WGS sequence"/>
</dbReference>
<dbReference type="OrthoDB" id="408631at2759"/>
<dbReference type="STRING" id="210143.A0A1R3J623"/>
<proteinExistence type="inferred from homology"/>
<dbReference type="Gramene" id="OMO90250">
    <property type="protein sequence ID" value="OMO90250"/>
    <property type="gene ID" value="CCACVL1_07449"/>
</dbReference>
<dbReference type="PROSITE" id="PS01174">
    <property type="entry name" value="LIPASE_GDXG_SER"/>
    <property type="match status" value="1"/>
</dbReference>
<feature type="domain" description="Alpha/beta hydrolase fold-3" evidence="3">
    <location>
        <begin position="106"/>
        <end position="325"/>
    </location>
</feature>
<comment type="similarity">
    <text evidence="1">Belongs to the 'GDXG' lipolytic enzyme family.</text>
</comment>
<dbReference type="Gene3D" id="3.40.50.1820">
    <property type="entry name" value="alpha/beta hydrolase"/>
    <property type="match status" value="1"/>
</dbReference>
<comment type="caution">
    <text evidence="4">The sequence shown here is derived from an EMBL/GenBank/DDBJ whole genome shotgun (WGS) entry which is preliminary data.</text>
</comment>
<dbReference type="EMBL" id="AWWV01008483">
    <property type="protein sequence ID" value="OMO90250.1"/>
    <property type="molecule type" value="Genomic_DNA"/>
</dbReference>
<dbReference type="AlphaFoldDB" id="A0A1R3J623"/>
<organism evidence="4 5">
    <name type="scientific">Corchorus capsularis</name>
    <name type="common">Jute</name>
    <dbReference type="NCBI Taxonomy" id="210143"/>
    <lineage>
        <taxon>Eukaryota</taxon>
        <taxon>Viridiplantae</taxon>
        <taxon>Streptophyta</taxon>
        <taxon>Embryophyta</taxon>
        <taxon>Tracheophyta</taxon>
        <taxon>Spermatophyta</taxon>
        <taxon>Magnoliopsida</taxon>
        <taxon>eudicotyledons</taxon>
        <taxon>Gunneridae</taxon>
        <taxon>Pentapetalae</taxon>
        <taxon>rosids</taxon>
        <taxon>malvids</taxon>
        <taxon>Malvales</taxon>
        <taxon>Malvaceae</taxon>
        <taxon>Grewioideae</taxon>
        <taxon>Apeibeae</taxon>
        <taxon>Corchorus</taxon>
    </lineage>
</organism>
<dbReference type="PANTHER" id="PTHR23024">
    <property type="entry name" value="ARYLACETAMIDE DEACETYLASE"/>
    <property type="match status" value="1"/>
</dbReference>
<dbReference type="Pfam" id="PF07859">
    <property type="entry name" value="Abhydrolase_3"/>
    <property type="match status" value="1"/>
</dbReference>
<evidence type="ECO:0000259" key="3">
    <source>
        <dbReference type="Pfam" id="PF07859"/>
    </source>
</evidence>
<dbReference type="OMA" id="LCHIDSF"/>
<accession>A0A1R3J623</accession>
<dbReference type="PANTHER" id="PTHR23024:SF409">
    <property type="entry name" value="CARBOXYLESTERASE 6-RELATED"/>
    <property type="match status" value="1"/>
</dbReference>
<sequence>MRRRRSMAAIAVDQSLISLKIGSRAASNHDQHGGVIEEIEGLIKVYKDGHVERPAIVPYVTAALAPELGVTSKDIVIDKLTNVWARFYVPNYTNRPGNQQLIPLAVYFHGGGFCVGSTAWICYHEFLAKLAAKAGCVIMSINYRLAPENPLPAAYEDGIKSVMWLKQEAGNYEYWWWSKQCDFSSVFLAGDSAGANIAHNVAARLGSYINNPLTLKGTILIQPFFGGEARTDSEKKMVQSPRSALSLAASDTYWRLALPCGTNRDHPWCNPLPLGKGSTNLPPTLVCISEMDILKDRNLEFCAAMEKAGQNVEHVMYKGVGHAFQVLSKSQLSQTRTHEMIAHLNVFLHH</sequence>
<dbReference type="GO" id="GO:0016787">
    <property type="term" value="F:hydrolase activity"/>
    <property type="evidence" value="ECO:0007669"/>
    <property type="project" value="UniProtKB-KW"/>
</dbReference>
<dbReference type="ESTHER" id="cocap-a0a1r3j623">
    <property type="family name" value="Plant_carboxylesterase"/>
</dbReference>
<dbReference type="InterPro" id="IPR050466">
    <property type="entry name" value="Carboxylest/Gibb_receptor"/>
</dbReference>